<organism evidence="2 3">
    <name type="scientific">Photobacterium damselae subsp. damselae</name>
    <name type="common">Listonella damsela</name>
    <dbReference type="NCBI Taxonomy" id="85581"/>
    <lineage>
        <taxon>Bacteria</taxon>
        <taxon>Pseudomonadati</taxon>
        <taxon>Pseudomonadota</taxon>
        <taxon>Gammaproteobacteria</taxon>
        <taxon>Vibrionales</taxon>
        <taxon>Vibrionaceae</taxon>
        <taxon>Photobacterium</taxon>
    </lineage>
</organism>
<dbReference type="EMBL" id="JABXOR010000386">
    <property type="protein sequence ID" value="NVO99778.1"/>
    <property type="molecule type" value="Genomic_DNA"/>
</dbReference>
<sequence>MIYPIVNLIIFALLIALLYQQQRAEKTLSRRVFISLGLGVIFGACLQFVYGSGSEAINQTLNYVNI</sequence>
<evidence type="ECO:0000256" key="1">
    <source>
        <dbReference type="SAM" id="Phobius"/>
    </source>
</evidence>
<keyword evidence="1" id="KW-0472">Membrane</keyword>
<reference evidence="2 3" key="1">
    <citation type="submission" date="2020-06" db="EMBL/GenBank/DDBJ databases">
        <title>Photobacterium damselae subsp. damselae comparative genomics.</title>
        <authorList>
            <person name="Osorio C.R."/>
        </authorList>
    </citation>
    <scope>NUCLEOTIDE SEQUENCE [LARGE SCALE GENOMIC DNA]</scope>
    <source>
        <strain evidence="2 3">TW250/03</strain>
    </source>
</reference>
<gene>
    <name evidence="2" type="ORF">HWA77_06090</name>
</gene>
<evidence type="ECO:0000313" key="3">
    <source>
        <dbReference type="Proteomes" id="UP000533429"/>
    </source>
</evidence>
<comment type="caution">
    <text evidence="2">The sequence shown here is derived from an EMBL/GenBank/DDBJ whole genome shotgun (WGS) entry which is preliminary data.</text>
</comment>
<evidence type="ECO:0000313" key="2">
    <source>
        <dbReference type="EMBL" id="NVO99778.1"/>
    </source>
</evidence>
<accession>A0A850QWP4</accession>
<feature type="transmembrane region" description="Helical" evidence="1">
    <location>
        <begin position="33"/>
        <end position="50"/>
    </location>
</feature>
<dbReference type="Proteomes" id="UP000533429">
    <property type="component" value="Unassembled WGS sequence"/>
</dbReference>
<feature type="non-terminal residue" evidence="2">
    <location>
        <position position="66"/>
    </location>
</feature>
<keyword evidence="1" id="KW-0812">Transmembrane</keyword>
<protein>
    <submittedName>
        <fullName evidence="2">L-cystine transporter</fullName>
    </submittedName>
</protein>
<keyword evidence="1" id="KW-1133">Transmembrane helix</keyword>
<dbReference type="AlphaFoldDB" id="A0A850QWP4"/>
<name>A0A850QWP4_PHODD</name>
<proteinExistence type="predicted"/>